<evidence type="ECO:0000313" key="3">
    <source>
        <dbReference type="EMBL" id="KAL0955731.1"/>
    </source>
</evidence>
<protein>
    <recommendedName>
        <fullName evidence="2">BTB domain-containing protein</fullName>
    </recommendedName>
</protein>
<dbReference type="Gene3D" id="3.30.710.10">
    <property type="entry name" value="Potassium Channel Kv1.1, Chain A"/>
    <property type="match status" value="1"/>
</dbReference>
<dbReference type="Pfam" id="PF00651">
    <property type="entry name" value="BTB"/>
    <property type="match status" value="1"/>
</dbReference>
<evidence type="ECO:0000256" key="1">
    <source>
        <dbReference type="SAM" id="MobiDB-lite"/>
    </source>
</evidence>
<keyword evidence="4" id="KW-1185">Reference proteome</keyword>
<dbReference type="PROSITE" id="PS50097">
    <property type="entry name" value="BTB"/>
    <property type="match status" value="1"/>
</dbReference>
<proteinExistence type="predicted"/>
<dbReference type="Proteomes" id="UP001556367">
    <property type="component" value="Unassembled WGS sequence"/>
</dbReference>
<gene>
    <name evidence="3" type="ORF">HGRIS_001948</name>
</gene>
<feature type="compositionally biased region" description="Polar residues" evidence="1">
    <location>
        <begin position="11"/>
        <end position="25"/>
    </location>
</feature>
<dbReference type="SUPFAM" id="SSF54695">
    <property type="entry name" value="POZ domain"/>
    <property type="match status" value="1"/>
</dbReference>
<evidence type="ECO:0000259" key="2">
    <source>
        <dbReference type="PROSITE" id="PS50097"/>
    </source>
</evidence>
<reference evidence="4" key="1">
    <citation type="submission" date="2024-06" db="EMBL/GenBank/DDBJ databases">
        <title>Multi-omics analyses provide insights into the biosynthesis of the anticancer antibiotic pleurotin in Hohenbuehelia grisea.</title>
        <authorList>
            <person name="Weaver J.A."/>
            <person name="Alberti F."/>
        </authorList>
    </citation>
    <scope>NUCLEOTIDE SEQUENCE [LARGE SCALE GENOMIC DNA]</scope>
    <source>
        <strain evidence="4">T-177</strain>
    </source>
</reference>
<feature type="region of interest" description="Disordered" evidence="1">
    <location>
        <begin position="1"/>
        <end position="25"/>
    </location>
</feature>
<dbReference type="InterPro" id="IPR011333">
    <property type="entry name" value="SKP1/BTB/POZ_sf"/>
</dbReference>
<comment type="caution">
    <text evidence="3">The sequence shown here is derived from an EMBL/GenBank/DDBJ whole genome shotgun (WGS) entry which is preliminary data.</text>
</comment>
<accession>A0ABR3JJL7</accession>
<feature type="compositionally biased region" description="Acidic residues" evidence="1">
    <location>
        <begin position="1"/>
        <end position="10"/>
    </location>
</feature>
<dbReference type="InterPro" id="IPR000210">
    <property type="entry name" value="BTB/POZ_dom"/>
</dbReference>
<dbReference type="CDD" id="cd18186">
    <property type="entry name" value="BTB_POZ_ZBTB_KLHL-like"/>
    <property type="match status" value="1"/>
</dbReference>
<evidence type="ECO:0000313" key="4">
    <source>
        <dbReference type="Proteomes" id="UP001556367"/>
    </source>
</evidence>
<organism evidence="3 4">
    <name type="scientific">Hohenbuehelia grisea</name>
    <dbReference type="NCBI Taxonomy" id="104357"/>
    <lineage>
        <taxon>Eukaryota</taxon>
        <taxon>Fungi</taxon>
        <taxon>Dikarya</taxon>
        <taxon>Basidiomycota</taxon>
        <taxon>Agaricomycotina</taxon>
        <taxon>Agaricomycetes</taxon>
        <taxon>Agaricomycetidae</taxon>
        <taxon>Agaricales</taxon>
        <taxon>Pleurotineae</taxon>
        <taxon>Pleurotaceae</taxon>
        <taxon>Hohenbuehelia</taxon>
    </lineage>
</organism>
<dbReference type="EMBL" id="JASNQZ010000006">
    <property type="protein sequence ID" value="KAL0955731.1"/>
    <property type="molecule type" value="Genomic_DNA"/>
</dbReference>
<sequence>MQEAPSDEPSNEPSTLSSNSQDAAGSTQVKRDDQFYFHLVTFQVEDRLFRVLRDRFVAESEVFADMFKLPVPQGAVADGESDAQPIHLEGISKDAFRILLSLMYNRKSPTTIEGWVSLLETSQRWDMTGIQEHAVSGLSELITHPAERVEYARRFGIDEWLLPAYTALIVRKRALTMDDVKFLGIEDALKIASLRERTGVKYTTLRIEPRNALSFAQVSPEWMELAQATLIDVEVTPSKKA</sequence>
<dbReference type="SMART" id="SM00225">
    <property type="entry name" value="BTB"/>
    <property type="match status" value="1"/>
</dbReference>
<name>A0ABR3JJL7_9AGAR</name>
<feature type="domain" description="BTB" evidence="2">
    <location>
        <begin position="38"/>
        <end position="112"/>
    </location>
</feature>